<organism evidence="11 12">
    <name type="scientific">Limulus polyphemus</name>
    <name type="common">Atlantic horseshoe crab</name>
    <dbReference type="NCBI Taxonomy" id="6850"/>
    <lineage>
        <taxon>Eukaryota</taxon>
        <taxon>Metazoa</taxon>
        <taxon>Ecdysozoa</taxon>
        <taxon>Arthropoda</taxon>
        <taxon>Chelicerata</taxon>
        <taxon>Merostomata</taxon>
        <taxon>Xiphosura</taxon>
        <taxon>Limulidae</taxon>
        <taxon>Limulus</taxon>
    </lineage>
</organism>
<evidence type="ECO:0000259" key="9">
    <source>
        <dbReference type="PROSITE" id="PS50238"/>
    </source>
</evidence>
<feature type="region of interest" description="Disordered" evidence="7">
    <location>
        <begin position="704"/>
        <end position="726"/>
    </location>
</feature>
<dbReference type="RefSeq" id="XP_022235074.1">
    <property type="nucleotide sequence ID" value="XM_022379366.1"/>
</dbReference>
<dbReference type="Gene3D" id="1.10.555.10">
    <property type="entry name" value="Rho GTPase activation protein"/>
    <property type="match status" value="1"/>
</dbReference>
<evidence type="ECO:0000256" key="2">
    <source>
        <dbReference type="ARBA" id="ARBA00022723"/>
    </source>
</evidence>
<feature type="compositionally biased region" description="Polar residues" evidence="7">
    <location>
        <begin position="999"/>
        <end position="1022"/>
    </location>
</feature>
<keyword evidence="5 6" id="KW-0175">Coiled coil</keyword>
<dbReference type="PROSITE" id="PS50081">
    <property type="entry name" value="ZF_DAG_PE_2"/>
    <property type="match status" value="1"/>
</dbReference>
<evidence type="ECO:0000256" key="5">
    <source>
        <dbReference type="ARBA" id="ARBA00023054"/>
    </source>
</evidence>
<feature type="domain" description="Phorbol-ester/DAG-type" evidence="8">
    <location>
        <begin position="282"/>
        <end position="327"/>
    </location>
</feature>
<keyword evidence="1" id="KW-0343">GTPase activation</keyword>
<dbReference type="InterPro" id="IPR051025">
    <property type="entry name" value="RhoGAP"/>
</dbReference>
<dbReference type="InterPro" id="IPR054713">
    <property type="entry name" value="GMIP/FCHO2-like_FCH"/>
</dbReference>
<gene>
    <name evidence="12" type="primary">LOC106475184</name>
</gene>
<dbReference type="PROSITE" id="PS51741">
    <property type="entry name" value="F_BAR"/>
    <property type="match status" value="1"/>
</dbReference>
<reference evidence="12" key="1">
    <citation type="submission" date="2025-08" db="UniProtKB">
        <authorList>
            <consortium name="RefSeq"/>
        </authorList>
    </citation>
    <scope>IDENTIFICATION</scope>
    <source>
        <tissue evidence="12">Muscle</tissue>
    </source>
</reference>
<dbReference type="Pfam" id="PF00620">
    <property type="entry name" value="RhoGAP"/>
    <property type="match status" value="1"/>
</dbReference>
<dbReference type="InterPro" id="IPR046349">
    <property type="entry name" value="C1-like_sf"/>
</dbReference>
<feature type="compositionally biased region" description="Polar residues" evidence="7">
    <location>
        <begin position="835"/>
        <end position="852"/>
    </location>
</feature>
<sequence>MHEAISNLRKAKGLYYQRQQEYEKAKESALKAESSESSETSKVDKKRRLEDDASQRATEAETTYKACIIEANERQQKLQMVKAEVLKLVRELVYQCDQTMKAVTVAYFQLQHTISAPAPVQFQTLCETSRLYEPGTQYMEYVKHLSPSGKTYYGAIPFTFEPFSCDSRFDKDRRSNGSMESCEDSPLHPSVYSKLSTDSKDLTKCQQPMKAWNTGAHAAMGSDSDSISSCHSNKSQETSPPGSPQVAQRKMLAMSSGDELETDHDNTDSVGRRTCMSRAAETHSFRKLKTPARCRECDSYVYFQGVECSECGLASHKKCLELLPIQCGRKRLPRKMTTFGVELTAHSRESDEEVPHIITKCIEEIDRKGYLIKGIYRVSGVKSRVEKLCQCFENGAELVDLTEVHPNVIANVLKLYLRQLPEPLLTFRLYPDFIKIAKDYPSKKDELSDTDSAVEELCCLVQRLPRVHFKTLAYLMHHLKRVAEHAEDNNMPPSNLGIVFGPTLLQTSEGSASLSSLVDTIHQTRVIELLISYADKIFGVPEDIFPDLLVNSSGFGTTSSRRCIFPPDGKAEKATLGRTLSGVSQVSDVDESLVVDPPGGSSDYPLPGSLSTGARELSLTETEEYTHSSDDWLGSGSYSDDEMPDLPLPDDSVCKKSPLLPKSISSLAMGTKRYAGNLPSSSRSELPLKNVSEASQSNIIQIQNKAGDISSEDSNRPVPPRRKNTPHSLAEQICEMEMVQPSPTSNTSVENHDSQPSIYTSTTAITLTDQKTHAVGSRASTAELRRQFFEAPPKTTPEISAVAQQFESPSRLSIGSYSTSSLGSVQTNSSQSSSELTAQNQESQLSGMEKPTTASTVCSEYVKTPVSSVDFSTNNISSPVNISTMHLPLTFSSSAIFSSWSSRRPLGINSTQDLHTQESSKPYMEHSMRKLSCPEEMPSIRSRQIKKASRTSSSQEGLGSRKQGTDSCESNTFRSVTKSQVTPSSPASSSYTTYSTSSVRHTLSSISSQEEVFQQPESTTGVQDRLSSDRQPRFV</sequence>
<feature type="region of interest" description="Disordered" evidence="7">
    <location>
        <begin position="907"/>
        <end position="1035"/>
    </location>
</feature>
<keyword evidence="11" id="KW-1185">Reference proteome</keyword>
<feature type="compositionally biased region" description="Basic and acidic residues" evidence="7">
    <location>
        <begin position="26"/>
        <end position="54"/>
    </location>
</feature>
<feature type="region of interest" description="Disordered" evidence="7">
    <location>
        <begin position="216"/>
        <end position="270"/>
    </location>
</feature>
<feature type="compositionally biased region" description="Basic and acidic residues" evidence="7">
    <location>
        <begin position="915"/>
        <end position="928"/>
    </location>
</feature>
<feature type="domain" description="F-BAR" evidence="10">
    <location>
        <begin position="1"/>
        <end position="137"/>
    </location>
</feature>
<feature type="compositionally biased region" description="Polar residues" evidence="7">
    <location>
        <begin position="965"/>
        <end position="981"/>
    </location>
</feature>
<dbReference type="PROSITE" id="PS00479">
    <property type="entry name" value="ZF_DAG_PE_1"/>
    <property type="match status" value="1"/>
</dbReference>
<evidence type="ECO:0000259" key="8">
    <source>
        <dbReference type="PROSITE" id="PS50081"/>
    </source>
</evidence>
<dbReference type="SUPFAM" id="SSF57889">
    <property type="entry name" value="Cysteine-rich domain"/>
    <property type="match status" value="1"/>
</dbReference>
<evidence type="ECO:0000256" key="1">
    <source>
        <dbReference type="ARBA" id="ARBA00022468"/>
    </source>
</evidence>
<evidence type="ECO:0000256" key="6">
    <source>
        <dbReference type="PROSITE-ProRule" id="PRU01077"/>
    </source>
</evidence>
<protein>
    <submittedName>
        <fullName evidence="12">Rho GTPase-activating protein 45-like isoform X1</fullName>
    </submittedName>
</protein>
<evidence type="ECO:0000313" key="11">
    <source>
        <dbReference type="Proteomes" id="UP000694941"/>
    </source>
</evidence>
<dbReference type="InterPro" id="IPR000198">
    <property type="entry name" value="RhoGAP_dom"/>
</dbReference>
<dbReference type="Pfam" id="PF00130">
    <property type="entry name" value="C1_1"/>
    <property type="match status" value="1"/>
</dbReference>
<dbReference type="SUPFAM" id="SSF48350">
    <property type="entry name" value="GTPase activation domain, GAP"/>
    <property type="match status" value="1"/>
</dbReference>
<feature type="compositionally biased region" description="Low complexity" evidence="7">
    <location>
        <begin position="817"/>
        <end position="834"/>
    </location>
</feature>
<feature type="region of interest" description="Disordered" evidence="7">
    <location>
        <begin position="587"/>
        <end position="649"/>
    </location>
</feature>
<dbReference type="Gene3D" id="3.30.60.20">
    <property type="match status" value="1"/>
</dbReference>
<dbReference type="SMART" id="SM00324">
    <property type="entry name" value="RhoGAP"/>
    <property type="match status" value="1"/>
</dbReference>
<feature type="compositionally biased region" description="Basic and acidic residues" evidence="7">
    <location>
        <begin position="1026"/>
        <end position="1035"/>
    </location>
</feature>
<feature type="region of interest" description="Disordered" evidence="7">
    <location>
        <begin position="817"/>
        <end position="852"/>
    </location>
</feature>
<dbReference type="PROSITE" id="PS50238">
    <property type="entry name" value="RHOGAP"/>
    <property type="match status" value="1"/>
</dbReference>
<feature type="region of interest" description="Disordered" evidence="7">
    <location>
        <begin position="26"/>
        <end position="57"/>
    </location>
</feature>
<keyword evidence="4" id="KW-0862">Zinc</keyword>
<dbReference type="InterPro" id="IPR027267">
    <property type="entry name" value="AH/BAR_dom_sf"/>
</dbReference>
<dbReference type="Gene3D" id="1.20.1270.60">
    <property type="entry name" value="Arfaptin homology (AH) domain/BAR domain"/>
    <property type="match status" value="1"/>
</dbReference>
<dbReference type="Proteomes" id="UP000694941">
    <property type="component" value="Unplaced"/>
</dbReference>
<feature type="domain" description="Rho-GAP" evidence="9">
    <location>
        <begin position="341"/>
        <end position="538"/>
    </location>
</feature>
<name>A0ABM1RUL9_LIMPO</name>
<feature type="compositionally biased region" description="Low complexity" evidence="7">
    <location>
        <begin position="222"/>
        <end position="235"/>
    </location>
</feature>
<evidence type="ECO:0000259" key="10">
    <source>
        <dbReference type="PROSITE" id="PS51741"/>
    </source>
</evidence>
<feature type="compositionally biased region" description="Low complexity" evidence="7">
    <location>
        <begin position="982"/>
        <end position="998"/>
    </location>
</feature>
<evidence type="ECO:0000256" key="3">
    <source>
        <dbReference type="ARBA" id="ARBA00022771"/>
    </source>
</evidence>
<keyword evidence="3" id="KW-0863">Zinc-finger</keyword>
<dbReference type="Pfam" id="PF22699">
    <property type="entry name" value="GMIP-like_FCH"/>
    <property type="match status" value="1"/>
</dbReference>
<dbReference type="InterPro" id="IPR008936">
    <property type="entry name" value="Rho_GTPase_activation_prot"/>
</dbReference>
<dbReference type="SUPFAM" id="SSF103657">
    <property type="entry name" value="BAR/IMD domain-like"/>
    <property type="match status" value="1"/>
</dbReference>
<keyword evidence="2" id="KW-0479">Metal-binding</keyword>
<evidence type="ECO:0000313" key="12">
    <source>
        <dbReference type="RefSeq" id="XP_022235074.1"/>
    </source>
</evidence>
<evidence type="ECO:0000256" key="7">
    <source>
        <dbReference type="SAM" id="MobiDB-lite"/>
    </source>
</evidence>
<dbReference type="SMART" id="SM00109">
    <property type="entry name" value="C1"/>
    <property type="match status" value="1"/>
</dbReference>
<proteinExistence type="predicted"/>
<evidence type="ECO:0000256" key="4">
    <source>
        <dbReference type="ARBA" id="ARBA00022833"/>
    </source>
</evidence>
<dbReference type="CDD" id="cd20816">
    <property type="entry name" value="C1_GMIP-like"/>
    <property type="match status" value="1"/>
</dbReference>
<dbReference type="PANTHER" id="PTHR15228">
    <property type="entry name" value="SPERMATHECAL PHYSIOLOGY VARIANT"/>
    <property type="match status" value="1"/>
</dbReference>
<dbReference type="PANTHER" id="PTHR15228:SF25">
    <property type="entry name" value="F-BAR DOMAIN-CONTAINING PROTEIN"/>
    <property type="match status" value="1"/>
</dbReference>
<dbReference type="InterPro" id="IPR031160">
    <property type="entry name" value="F_BAR_dom"/>
</dbReference>
<dbReference type="GeneID" id="106475184"/>
<dbReference type="InterPro" id="IPR002219">
    <property type="entry name" value="PKC_DAG/PE"/>
</dbReference>
<accession>A0ABM1RUL9</accession>